<dbReference type="OrthoDB" id="8601569at2"/>
<dbReference type="Proteomes" id="UP000219669">
    <property type="component" value="Unassembled WGS sequence"/>
</dbReference>
<gene>
    <name evidence="3" type="ORF">SAMN02746062_00969</name>
</gene>
<protein>
    <submittedName>
        <fullName evidence="3">TspB protein</fullName>
    </submittedName>
</protein>
<evidence type="ECO:0000256" key="2">
    <source>
        <dbReference type="SAM" id="Phobius"/>
    </source>
</evidence>
<dbReference type="Pfam" id="PF05616">
    <property type="entry name" value="Neisseria_TspB"/>
    <property type="match status" value="1"/>
</dbReference>
<feature type="compositionally biased region" description="Low complexity" evidence="1">
    <location>
        <begin position="443"/>
        <end position="462"/>
    </location>
</feature>
<evidence type="ECO:0000313" key="4">
    <source>
        <dbReference type="Proteomes" id="UP000219669"/>
    </source>
</evidence>
<dbReference type="RefSeq" id="WP_097114032.1">
    <property type="nucleotide sequence ID" value="NZ_CP083931.1"/>
</dbReference>
<keyword evidence="2" id="KW-0472">Membrane</keyword>
<feature type="compositionally biased region" description="Polar residues" evidence="1">
    <location>
        <begin position="432"/>
        <end position="442"/>
    </location>
</feature>
<dbReference type="AlphaFoldDB" id="A0A286E9P2"/>
<dbReference type="NCBIfam" id="NF041109">
    <property type="entry name" value="VF_TspB_C_term"/>
    <property type="match status" value="1"/>
</dbReference>
<organism evidence="3 4">
    <name type="scientific">Alysiella filiformis DSM 16848</name>
    <dbReference type="NCBI Taxonomy" id="1120981"/>
    <lineage>
        <taxon>Bacteria</taxon>
        <taxon>Pseudomonadati</taxon>
        <taxon>Pseudomonadota</taxon>
        <taxon>Betaproteobacteria</taxon>
        <taxon>Neisseriales</taxon>
        <taxon>Neisseriaceae</taxon>
        <taxon>Alysiella</taxon>
    </lineage>
</organism>
<proteinExistence type="predicted"/>
<evidence type="ECO:0000256" key="1">
    <source>
        <dbReference type="SAM" id="MobiDB-lite"/>
    </source>
</evidence>
<keyword evidence="2" id="KW-0812">Transmembrane</keyword>
<keyword evidence="2" id="KW-1133">Transmembrane helix</keyword>
<dbReference type="EMBL" id="OCNF01000006">
    <property type="protein sequence ID" value="SOD67613.1"/>
    <property type="molecule type" value="Genomic_DNA"/>
</dbReference>
<feature type="transmembrane region" description="Helical" evidence="2">
    <location>
        <begin position="543"/>
        <end position="560"/>
    </location>
</feature>
<name>A0A286E9P2_9NEIS</name>
<accession>A0A286E9P2</accession>
<reference evidence="3 4" key="1">
    <citation type="submission" date="2017-09" db="EMBL/GenBank/DDBJ databases">
        <authorList>
            <person name="Ehlers B."/>
            <person name="Leendertz F.H."/>
        </authorList>
    </citation>
    <scope>NUCLEOTIDE SEQUENCE [LARGE SCALE GENOMIC DNA]</scope>
    <source>
        <strain evidence="3 4">DSM 16848</strain>
    </source>
</reference>
<feature type="region of interest" description="Disordered" evidence="1">
    <location>
        <begin position="417"/>
        <end position="468"/>
    </location>
</feature>
<dbReference type="InterPro" id="IPR008708">
    <property type="entry name" value="Neisseria_TspB"/>
</dbReference>
<keyword evidence="4" id="KW-1185">Reference proteome</keyword>
<sequence>MKAKRYEHLFLHWFGYIFAVLAAVSVGVAKADAIPQPMTVQEAIARTPTNKSFNIDVNNGTGSYNKGNLNVTFNTNQGKSLQFNSLSPLSDPMKGGKQLNVVIKDPYGNQATGKINTQTKLPANSALNQAATGYLYGVVAGSIVNSPNAKQAARELAYGNYGSAAANAAAAFDVFNIGSGLYGLFDEYANAKAAIANPLHEAAKVKAEQAAAQAAQSQSQNGQNNFNDFVADTTTGLPKSYPKLAFLKGHLNKVMIVPHWFYMDGGFYGDGYVYEVGENTLVIGNPNSNDPDSSYKLTNVKTVQINKDNYHQYKDEIDEAIRDATPAVTLEDFLLNQSEIQAVIANALNKMLDNQQENTAAIKDLVNLLWQNGQLNPNNTQTTVEGTAADNTFLTAPYTPQGSNQAQQTQFIINPDGTISTSIVPRPDLAPNTAQAPTRQIVNQTSSQTQSNAQNQQEQSNQQEERQDICKQNPNSLMCAEMQEVDYEDVEVPNNEVKVEFKPADLFSDNGVCPQPKQIVFYGSTYFLSYEPMCDFANGARPMIILLGIVIAMSMVYATVKEM</sequence>
<evidence type="ECO:0000313" key="3">
    <source>
        <dbReference type="EMBL" id="SOD67613.1"/>
    </source>
</evidence>